<evidence type="ECO:0000259" key="6">
    <source>
        <dbReference type="Pfam" id="PF01061"/>
    </source>
</evidence>
<evidence type="ECO:0000256" key="3">
    <source>
        <dbReference type="ARBA" id="ARBA00022989"/>
    </source>
</evidence>
<name>D1CIC5_THET1</name>
<dbReference type="Pfam" id="PF01061">
    <property type="entry name" value="ABC2_membrane"/>
    <property type="match status" value="1"/>
</dbReference>
<evidence type="ECO:0000256" key="1">
    <source>
        <dbReference type="ARBA" id="ARBA00004141"/>
    </source>
</evidence>
<feature type="transmembrane region" description="Helical" evidence="5">
    <location>
        <begin position="159"/>
        <end position="178"/>
    </location>
</feature>
<feature type="transmembrane region" description="Helical" evidence="5">
    <location>
        <begin position="217"/>
        <end position="235"/>
    </location>
</feature>
<dbReference type="KEGG" id="ttr:Tter_2608"/>
<dbReference type="InterPro" id="IPR000412">
    <property type="entry name" value="ABC_2_transport"/>
</dbReference>
<evidence type="ECO:0000256" key="4">
    <source>
        <dbReference type="ARBA" id="ARBA00023136"/>
    </source>
</evidence>
<sequence>MRLLWAHTRSMVLLYLRTPEYITGTLLLPLVLFLFFAVPNADSSSAANFVLGSFMVFAVLGVAIFQFGVGIATERSTPWEVYLRTLPLPMSVRTAARFLNSFLFALLTGLAVLVLALLTTPVSMGAGQWARFAVAILLGLVPFTLLGIAIGYSTGPRAAIAVANMLWLPLSFLGGLWVPPDALPSAAAKVSPYLPTRRWGNIVWDVVRGDPWRLQDWLWLLGYTLLFLVVALWFYRRDEGQNYV</sequence>
<dbReference type="GO" id="GO:0140359">
    <property type="term" value="F:ABC-type transporter activity"/>
    <property type="evidence" value="ECO:0007669"/>
    <property type="project" value="InterPro"/>
</dbReference>
<dbReference type="OrthoDB" id="9786643at2"/>
<dbReference type="EMBL" id="CP001826">
    <property type="protein sequence ID" value="ACZ43496.1"/>
    <property type="molecule type" value="Genomic_DNA"/>
</dbReference>
<evidence type="ECO:0000313" key="7">
    <source>
        <dbReference type="EMBL" id="ACZ43496.1"/>
    </source>
</evidence>
<feature type="transmembrane region" description="Helical" evidence="5">
    <location>
        <begin position="94"/>
        <end position="117"/>
    </location>
</feature>
<dbReference type="AlphaFoldDB" id="D1CIC5"/>
<feature type="domain" description="ABC-2 type transporter transmembrane" evidence="6">
    <location>
        <begin position="3"/>
        <end position="192"/>
    </location>
</feature>
<evidence type="ECO:0000256" key="2">
    <source>
        <dbReference type="ARBA" id="ARBA00022692"/>
    </source>
</evidence>
<organism evidence="7 8">
    <name type="scientific">Thermobaculum terrenum (strain ATCC BAA-798 / CCMEE 7001 / YNP1)</name>
    <dbReference type="NCBI Taxonomy" id="525904"/>
    <lineage>
        <taxon>Bacteria</taxon>
        <taxon>Bacillati</taxon>
        <taxon>Chloroflexota</taxon>
        <taxon>Chloroflexia</taxon>
        <taxon>Candidatus Thermobaculales</taxon>
        <taxon>Candidatus Thermobaculaceae</taxon>
        <taxon>Thermobaculum</taxon>
    </lineage>
</organism>
<dbReference type="PANTHER" id="PTHR43229:SF3">
    <property type="entry name" value="ABC-TYPE MULTIDRUG TRANSPORT SYSTEM, PERMEASE COMPONENT"/>
    <property type="match status" value="1"/>
</dbReference>
<dbReference type="HOGENOM" id="CLU_039483_5_2_0"/>
<gene>
    <name evidence="7" type="ordered locus">Tter_2608</name>
</gene>
<reference evidence="8" key="1">
    <citation type="journal article" date="2010" name="Stand. Genomic Sci.">
        <title>Complete genome sequence of 'Thermobaculum terrenum' type strain (YNP1).</title>
        <authorList>
            <person name="Kiss H."/>
            <person name="Cleland D."/>
            <person name="Lapidus A."/>
            <person name="Lucas S."/>
            <person name="Glavina Del Rio T."/>
            <person name="Nolan M."/>
            <person name="Tice H."/>
            <person name="Han C."/>
            <person name="Goodwin L."/>
            <person name="Pitluck S."/>
            <person name="Liolios K."/>
            <person name="Ivanova N."/>
            <person name="Mavromatis K."/>
            <person name="Ovchinnikova G."/>
            <person name="Pati A."/>
            <person name="Chen A."/>
            <person name="Palaniappan K."/>
            <person name="Land M."/>
            <person name="Hauser L."/>
            <person name="Chang Y."/>
            <person name="Jeffries C."/>
            <person name="Lu M."/>
            <person name="Brettin T."/>
            <person name="Detter J."/>
            <person name="Goker M."/>
            <person name="Tindall B."/>
            <person name="Beck B."/>
            <person name="McDermott T."/>
            <person name="Woyke T."/>
            <person name="Bristow J."/>
            <person name="Eisen J."/>
            <person name="Markowitz V."/>
            <person name="Hugenholtz P."/>
            <person name="Kyrpides N."/>
            <person name="Klenk H."/>
            <person name="Cheng J."/>
        </authorList>
    </citation>
    <scope>NUCLEOTIDE SEQUENCE [LARGE SCALE GENOMIC DNA]</scope>
    <source>
        <strain evidence="8">ATCC BAA-798 / YNP1</strain>
    </source>
</reference>
<keyword evidence="4 5" id="KW-0472">Membrane</keyword>
<feature type="transmembrane region" description="Helical" evidence="5">
    <location>
        <begin position="50"/>
        <end position="73"/>
    </location>
</feature>
<dbReference type="GO" id="GO:0043190">
    <property type="term" value="C:ATP-binding cassette (ABC) transporter complex"/>
    <property type="evidence" value="ECO:0007669"/>
    <property type="project" value="InterPro"/>
</dbReference>
<evidence type="ECO:0000313" key="8">
    <source>
        <dbReference type="Proteomes" id="UP000000323"/>
    </source>
</evidence>
<dbReference type="InterPro" id="IPR051784">
    <property type="entry name" value="Nod_factor_ABC_transporter"/>
</dbReference>
<feature type="transmembrane region" description="Helical" evidence="5">
    <location>
        <begin position="21"/>
        <end position="38"/>
    </location>
</feature>
<dbReference type="Proteomes" id="UP000000323">
    <property type="component" value="Chromosome 2"/>
</dbReference>
<keyword evidence="2 5" id="KW-0812">Transmembrane</keyword>
<proteinExistence type="predicted"/>
<dbReference type="InterPro" id="IPR013525">
    <property type="entry name" value="ABC2_TM"/>
</dbReference>
<comment type="subcellular location">
    <subcellularLocation>
        <location evidence="1">Membrane</location>
        <topology evidence="1">Multi-pass membrane protein</topology>
    </subcellularLocation>
</comment>
<accession>D1CIC5</accession>
<keyword evidence="8" id="KW-1185">Reference proteome</keyword>
<feature type="transmembrane region" description="Helical" evidence="5">
    <location>
        <begin position="129"/>
        <end position="152"/>
    </location>
</feature>
<dbReference type="STRING" id="525904.Tter_2608"/>
<keyword evidence="3 5" id="KW-1133">Transmembrane helix</keyword>
<dbReference type="RefSeq" id="WP_012876527.1">
    <property type="nucleotide sequence ID" value="NC_013526.1"/>
</dbReference>
<dbReference type="eggNOG" id="COG0842">
    <property type="taxonomic scope" value="Bacteria"/>
</dbReference>
<dbReference type="PANTHER" id="PTHR43229">
    <property type="entry name" value="NODULATION PROTEIN J"/>
    <property type="match status" value="1"/>
</dbReference>
<protein>
    <submittedName>
        <fullName evidence="7">ABC-2 type transporter</fullName>
    </submittedName>
</protein>
<evidence type="ECO:0000256" key="5">
    <source>
        <dbReference type="SAM" id="Phobius"/>
    </source>
</evidence>
<dbReference type="PIRSF" id="PIRSF006648">
    <property type="entry name" value="DrrB"/>
    <property type="match status" value="1"/>
</dbReference>